<protein>
    <recommendedName>
        <fullName evidence="3">AMP-binding enzyme</fullName>
    </recommendedName>
</protein>
<evidence type="ECO:0008006" key="3">
    <source>
        <dbReference type="Google" id="ProtNLM"/>
    </source>
</evidence>
<proteinExistence type="predicted"/>
<keyword evidence="2" id="KW-1185">Reference proteome</keyword>
<dbReference type="STRING" id="53463.SAMN05444389_109129"/>
<sequence length="78" mass="8600">MQGTLLLKQAVHHSRQGVATLCGTRKRLWHELGDRVPRMAAALHRLGVADGAFVATLAMNSDNYLELPRPGRAVVSRR</sequence>
<evidence type="ECO:0000313" key="2">
    <source>
        <dbReference type="Proteomes" id="UP000184444"/>
    </source>
</evidence>
<dbReference type="Gene3D" id="3.40.50.980">
    <property type="match status" value="1"/>
</dbReference>
<dbReference type="Proteomes" id="UP000184444">
    <property type="component" value="Unassembled WGS sequence"/>
</dbReference>
<evidence type="ECO:0000313" key="1">
    <source>
        <dbReference type="EMBL" id="SHM44476.1"/>
    </source>
</evidence>
<dbReference type="EMBL" id="FRCK01000009">
    <property type="protein sequence ID" value="SHM44476.1"/>
    <property type="molecule type" value="Genomic_DNA"/>
</dbReference>
<organism evidence="1 2">
    <name type="scientific">Paracoccus solventivorans</name>
    <dbReference type="NCBI Taxonomy" id="53463"/>
    <lineage>
        <taxon>Bacteria</taxon>
        <taxon>Pseudomonadati</taxon>
        <taxon>Pseudomonadota</taxon>
        <taxon>Alphaproteobacteria</taxon>
        <taxon>Rhodobacterales</taxon>
        <taxon>Paracoccaceae</taxon>
        <taxon>Paracoccus</taxon>
    </lineage>
</organism>
<name>A0A1M7IUR4_9RHOB</name>
<dbReference type="RefSeq" id="WP_084732152.1">
    <property type="nucleotide sequence ID" value="NZ_FRCK01000009.1"/>
</dbReference>
<reference evidence="2" key="1">
    <citation type="submission" date="2016-11" db="EMBL/GenBank/DDBJ databases">
        <authorList>
            <person name="Varghese N."/>
            <person name="Submissions S."/>
        </authorList>
    </citation>
    <scope>NUCLEOTIDE SEQUENCE [LARGE SCALE GENOMIC DNA]</scope>
    <source>
        <strain evidence="2">DSM 6637</strain>
    </source>
</reference>
<gene>
    <name evidence="1" type="ORF">SAMN05444389_109129</name>
</gene>
<dbReference type="SUPFAM" id="SSF56801">
    <property type="entry name" value="Acetyl-CoA synthetase-like"/>
    <property type="match status" value="1"/>
</dbReference>
<accession>A0A1M7IUR4</accession>
<dbReference type="AlphaFoldDB" id="A0A1M7IUR4"/>